<dbReference type="AlphaFoldDB" id="A0A6H5HQ71"/>
<evidence type="ECO:0000313" key="3">
    <source>
        <dbReference type="Proteomes" id="UP000479000"/>
    </source>
</evidence>
<organism evidence="2 3">
    <name type="scientific">Nesidiocoris tenuis</name>
    <dbReference type="NCBI Taxonomy" id="355587"/>
    <lineage>
        <taxon>Eukaryota</taxon>
        <taxon>Metazoa</taxon>
        <taxon>Ecdysozoa</taxon>
        <taxon>Arthropoda</taxon>
        <taxon>Hexapoda</taxon>
        <taxon>Insecta</taxon>
        <taxon>Pterygota</taxon>
        <taxon>Neoptera</taxon>
        <taxon>Paraneoptera</taxon>
        <taxon>Hemiptera</taxon>
        <taxon>Heteroptera</taxon>
        <taxon>Panheteroptera</taxon>
        <taxon>Cimicomorpha</taxon>
        <taxon>Miridae</taxon>
        <taxon>Dicyphina</taxon>
        <taxon>Nesidiocoris</taxon>
    </lineage>
</organism>
<evidence type="ECO:0000256" key="1">
    <source>
        <dbReference type="SAM" id="MobiDB-lite"/>
    </source>
</evidence>
<sequence>MEIRAPWRRQHFRRSSLFYNFSSFKNENRSKGSHLYTYSDYNNSNVSWTSKDLMLSYRLGSANGHDACRRVPSRCHPLVLMTLIKRSAHDIVRPPPGPNSHRILAALCHLRPVAPEASHGRGRRGCRIILMELRALIRRLTGADPMSIYRNHKSVVDARQGLNGTTRLEFEGADSGASGLGPIEAYLDDSGKYLDNLADSSTLSRSIEVLHSLERLEHLEQQQRGCLRLWCKSTSYSPIFANRHETAGSGAGSSDHRTLDGPKSSSVFRVQRTDLALIDCLHSTGNPKFAVVATVFEKPVASWLFGSKIAKKHNCIPLVHFKKITQVRLVPTITILPSTLRILAGEQENLHEIPEVGLNMLLRAGNLRRELSNSAGIPYLEMLFGHFPSLQRIFEVLYPAPGHELNDQHLHQHALNKDAIAKVFKADLRKSEWRGSPGYPTACRISPSGGGLAAAARPDPRLSSRPRGLNPPGFARISRRPGSAIAAKRPFKSPELPPDKQRP</sequence>
<name>A0A6H5HQ71_9HEMI</name>
<gene>
    <name evidence="2" type="ORF">NTEN_LOCUS23779</name>
</gene>
<accession>A0A6H5HQ71</accession>
<feature type="region of interest" description="Disordered" evidence="1">
    <location>
        <begin position="437"/>
        <end position="503"/>
    </location>
</feature>
<dbReference type="Proteomes" id="UP000479000">
    <property type="component" value="Unassembled WGS sequence"/>
</dbReference>
<keyword evidence="3" id="KW-1185">Reference proteome</keyword>
<proteinExistence type="predicted"/>
<protein>
    <submittedName>
        <fullName evidence="2">Uncharacterized protein</fullName>
    </submittedName>
</protein>
<dbReference type="EMBL" id="CADCXU010035085">
    <property type="protein sequence ID" value="CAB0020180.1"/>
    <property type="molecule type" value="Genomic_DNA"/>
</dbReference>
<reference evidence="2 3" key="1">
    <citation type="submission" date="2020-02" db="EMBL/GenBank/DDBJ databases">
        <authorList>
            <person name="Ferguson B K."/>
        </authorList>
    </citation>
    <scope>NUCLEOTIDE SEQUENCE [LARGE SCALE GENOMIC DNA]</scope>
</reference>
<evidence type="ECO:0000313" key="2">
    <source>
        <dbReference type="EMBL" id="CAB0020180.1"/>
    </source>
</evidence>